<accession>A0ABS1DLA5</accession>
<evidence type="ECO:0000256" key="6">
    <source>
        <dbReference type="ARBA" id="ARBA00022982"/>
    </source>
</evidence>
<gene>
    <name evidence="10" type="ORF">CKO28_23005</name>
</gene>
<dbReference type="PANTHER" id="PTHR35008">
    <property type="entry name" value="BLL4482 PROTEIN-RELATED"/>
    <property type="match status" value="1"/>
</dbReference>
<organism evidence="10 11">
    <name type="scientific">Rhodovibrio sodomensis</name>
    <dbReference type="NCBI Taxonomy" id="1088"/>
    <lineage>
        <taxon>Bacteria</taxon>
        <taxon>Pseudomonadati</taxon>
        <taxon>Pseudomonadota</taxon>
        <taxon>Alphaproteobacteria</taxon>
        <taxon>Rhodospirillales</taxon>
        <taxon>Rhodovibrionaceae</taxon>
        <taxon>Rhodovibrio</taxon>
    </lineage>
</organism>
<dbReference type="Gene3D" id="1.10.760.10">
    <property type="entry name" value="Cytochrome c-like domain"/>
    <property type="match status" value="1"/>
</dbReference>
<keyword evidence="11" id="KW-1185">Reference proteome</keyword>
<evidence type="ECO:0000256" key="5">
    <source>
        <dbReference type="ARBA" id="ARBA00022723"/>
    </source>
</evidence>
<comment type="cofactor">
    <cofactor evidence="1">
        <name>heme c</name>
        <dbReference type="ChEBI" id="CHEBI:61717"/>
    </cofactor>
</comment>
<keyword evidence="7 8" id="KW-0408">Iron</keyword>
<evidence type="ECO:0000256" key="1">
    <source>
        <dbReference type="ARBA" id="ARBA00001926"/>
    </source>
</evidence>
<dbReference type="RefSeq" id="WP_200343335.1">
    <property type="nucleotide sequence ID" value="NZ_NRRL01000125.1"/>
</dbReference>
<dbReference type="Proteomes" id="UP001296873">
    <property type="component" value="Unassembled WGS sequence"/>
</dbReference>
<proteinExistence type="predicted"/>
<dbReference type="EMBL" id="NRRL01000125">
    <property type="protein sequence ID" value="MBK1670888.1"/>
    <property type="molecule type" value="Genomic_DNA"/>
</dbReference>
<dbReference type="PANTHER" id="PTHR35008:SF4">
    <property type="entry name" value="BLL4482 PROTEIN"/>
    <property type="match status" value="1"/>
</dbReference>
<dbReference type="PRINTS" id="PR00605">
    <property type="entry name" value="CYTCHROMECIC"/>
</dbReference>
<dbReference type="InterPro" id="IPR036909">
    <property type="entry name" value="Cyt_c-like_dom_sf"/>
</dbReference>
<keyword evidence="6" id="KW-0249">Electron transport</keyword>
<evidence type="ECO:0000256" key="4">
    <source>
        <dbReference type="ARBA" id="ARBA00022660"/>
    </source>
</evidence>
<sequence length="155" mass="16188">MRRMVWAVGALALVGAAALGGIRFAGDPGGNEGALLGAADTAAGERLYRANCAACHGADGAGQAAWRQRRADGKLPAPPLNGDGHTWHHPDGQLFAMVKHGIEALAPDGYSSDMQGFGDRLSDAEIRQVLAYIKSTWPSEKLARQQDITRKAGGG</sequence>
<evidence type="ECO:0000256" key="3">
    <source>
        <dbReference type="ARBA" id="ARBA00022617"/>
    </source>
</evidence>
<dbReference type="PROSITE" id="PS51007">
    <property type="entry name" value="CYTC"/>
    <property type="match status" value="1"/>
</dbReference>
<evidence type="ECO:0000256" key="7">
    <source>
        <dbReference type="ARBA" id="ARBA00023004"/>
    </source>
</evidence>
<evidence type="ECO:0000256" key="2">
    <source>
        <dbReference type="ARBA" id="ARBA00022448"/>
    </source>
</evidence>
<dbReference type="InterPro" id="IPR009056">
    <property type="entry name" value="Cyt_c-like_dom"/>
</dbReference>
<feature type="domain" description="Cytochrome c" evidence="9">
    <location>
        <begin position="39"/>
        <end position="137"/>
    </location>
</feature>
<evidence type="ECO:0000313" key="11">
    <source>
        <dbReference type="Proteomes" id="UP001296873"/>
    </source>
</evidence>
<keyword evidence="3 8" id="KW-0349">Heme</keyword>
<keyword evidence="4" id="KW-0679">Respiratory chain</keyword>
<comment type="caution">
    <text evidence="10">The sequence shown here is derived from an EMBL/GenBank/DDBJ whole genome shotgun (WGS) entry which is preliminary data.</text>
</comment>
<evidence type="ECO:0000259" key="9">
    <source>
        <dbReference type="PROSITE" id="PS51007"/>
    </source>
</evidence>
<keyword evidence="5 8" id="KW-0479">Metal-binding</keyword>
<evidence type="ECO:0000256" key="8">
    <source>
        <dbReference type="PROSITE-ProRule" id="PRU00433"/>
    </source>
</evidence>
<dbReference type="SUPFAM" id="SSF46626">
    <property type="entry name" value="Cytochrome c"/>
    <property type="match status" value="1"/>
</dbReference>
<keyword evidence="2" id="KW-0813">Transport</keyword>
<dbReference type="Pfam" id="PF00034">
    <property type="entry name" value="Cytochrom_C"/>
    <property type="match status" value="1"/>
</dbReference>
<evidence type="ECO:0000313" key="10">
    <source>
        <dbReference type="EMBL" id="MBK1670888.1"/>
    </source>
</evidence>
<dbReference type="InterPro" id="IPR051459">
    <property type="entry name" value="Cytochrome_c-type_DH"/>
</dbReference>
<protein>
    <recommendedName>
        <fullName evidence="9">Cytochrome c domain-containing protein</fullName>
    </recommendedName>
</protein>
<name>A0ABS1DLA5_9PROT</name>
<reference evidence="10 11" key="1">
    <citation type="journal article" date="2020" name="Microorganisms">
        <title>Osmotic Adaptation and Compatible Solute Biosynthesis of Phototrophic Bacteria as Revealed from Genome Analyses.</title>
        <authorList>
            <person name="Imhoff J.F."/>
            <person name="Rahn T."/>
            <person name="Kunzel S."/>
            <person name="Keller A."/>
            <person name="Neulinger S.C."/>
        </authorList>
    </citation>
    <scope>NUCLEOTIDE SEQUENCE [LARGE SCALE GENOMIC DNA]</scope>
    <source>
        <strain evidence="10 11">DSM 9895</strain>
    </source>
</reference>
<dbReference type="InterPro" id="IPR008168">
    <property type="entry name" value="Cyt_C_IC"/>
</dbReference>